<evidence type="ECO:0000313" key="9">
    <source>
        <dbReference type="EMBL" id="KAK0149822.1"/>
    </source>
</evidence>
<dbReference type="InterPro" id="IPR003689">
    <property type="entry name" value="ZIP"/>
</dbReference>
<feature type="region of interest" description="Disordered" evidence="8">
    <location>
        <begin position="258"/>
        <end position="277"/>
    </location>
</feature>
<comment type="similarity">
    <text evidence="7">Belongs to the ZIP transporter (TC 2.A.5) family.</text>
</comment>
<dbReference type="Proteomes" id="UP001174136">
    <property type="component" value="Unassembled WGS sequence"/>
</dbReference>
<protein>
    <recommendedName>
        <fullName evidence="7">Zinc transporter ZIP9</fullName>
        <shortName evidence="7">ZIP-9</shortName>
    </recommendedName>
    <alternativeName>
        <fullName evidence="7">Solute carrier family 39 member 9</fullName>
    </alternativeName>
    <alternativeName>
        <fullName evidence="7">Zrt- and Irt-like protein 9</fullName>
    </alternativeName>
</protein>
<dbReference type="GO" id="GO:0005886">
    <property type="term" value="C:plasma membrane"/>
    <property type="evidence" value="ECO:0007669"/>
    <property type="project" value="UniProtKB-SubCell"/>
</dbReference>
<name>A0AA47N197_MERPO</name>
<proteinExistence type="inferred from homology"/>
<dbReference type="GO" id="GO:0048471">
    <property type="term" value="C:perinuclear region of cytoplasm"/>
    <property type="evidence" value="ECO:0007669"/>
    <property type="project" value="UniProtKB-SubCell"/>
</dbReference>
<evidence type="ECO:0000256" key="4">
    <source>
        <dbReference type="ARBA" id="ARBA00022989"/>
    </source>
</evidence>
<dbReference type="PANTHER" id="PTHR16133">
    <property type="entry name" value="SOLUTE CARRIER FAMILY 39 ZINC TRANSPORTER , MEMBER 9-RELATED"/>
    <property type="match status" value="1"/>
</dbReference>
<feature type="compositionally biased region" description="Polar residues" evidence="8">
    <location>
        <begin position="267"/>
        <end position="277"/>
    </location>
</feature>
<evidence type="ECO:0000256" key="2">
    <source>
        <dbReference type="ARBA" id="ARBA00004394"/>
    </source>
</evidence>
<evidence type="ECO:0000256" key="7">
    <source>
        <dbReference type="RuleBase" id="RU369011"/>
    </source>
</evidence>
<dbReference type="EMBL" id="JAOPHQ010001714">
    <property type="protein sequence ID" value="KAK0149822.1"/>
    <property type="molecule type" value="Genomic_DNA"/>
</dbReference>
<keyword evidence="7" id="KW-0813">Transport</keyword>
<keyword evidence="7" id="KW-0862">Zinc</keyword>
<feature type="transmembrane region" description="Helical" evidence="7">
    <location>
        <begin position="99"/>
        <end position="122"/>
    </location>
</feature>
<keyword evidence="6 7" id="KW-0472">Membrane</keyword>
<gene>
    <name evidence="9" type="primary">Slc39a9</name>
    <name evidence="9" type="ORF">N1851_009415</name>
</gene>
<feature type="transmembrane region" description="Helical" evidence="7">
    <location>
        <begin position="134"/>
        <end position="156"/>
    </location>
</feature>
<keyword evidence="7" id="KW-0864">Zinc transport</keyword>
<evidence type="ECO:0000256" key="8">
    <source>
        <dbReference type="SAM" id="MobiDB-lite"/>
    </source>
</evidence>
<feature type="transmembrane region" description="Helical" evidence="7">
    <location>
        <begin position="231"/>
        <end position="253"/>
    </location>
</feature>
<dbReference type="GO" id="GO:0000139">
    <property type="term" value="C:Golgi membrane"/>
    <property type="evidence" value="ECO:0007669"/>
    <property type="project" value="UniProtKB-SubCell"/>
</dbReference>
<feature type="transmembrane region" description="Helical" evidence="7">
    <location>
        <begin position="35"/>
        <end position="55"/>
    </location>
</feature>
<evidence type="ECO:0000256" key="6">
    <source>
        <dbReference type="ARBA" id="ARBA00023136"/>
    </source>
</evidence>
<comment type="subcellular location">
    <subcellularLocation>
        <location evidence="7">Cell membrane</location>
        <topology evidence="7">Multi-pass membrane protein</topology>
    </subcellularLocation>
    <subcellularLocation>
        <location evidence="7">Cytoplasm</location>
        <location evidence="7">Perinuclear region</location>
    </subcellularLocation>
    <subcellularLocation>
        <location evidence="1">Endomembrane system</location>
        <topology evidence="1">Multi-pass membrane protein</topology>
    </subcellularLocation>
    <subcellularLocation>
        <location evidence="2">Golgi apparatus membrane</location>
    </subcellularLocation>
    <subcellularLocation>
        <location evidence="7">Golgi apparatus</location>
        <location evidence="7">trans-Golgi network membrane</location>
    </subcellularLocation>
    <subcellularLocation>
        <location evidence="7">Mitochondrion</location>
    </subcellularLocation>
    <subcellularLocation>
        <location evidence="7">Nucleus</location>
    </subcellularLocation>
</comment>
<dbReference type="AlphaFoldDB" id="A0AA47N197"/>
<dbReference type="InterPro" id="IPR045891">
    <property type="entry name" value="ZIP9"/>
</dbReference>
<evidence type="ECO:0000256" key="5">
    <source>
        <dbReference type="ARBA" id="ARBA00023034"/>
    </source>
</evidence>
<dbReference type="GO" id="GO:0005739">
    <property type="term" value="C:mitochondrion"/>
    <property type="evidence" value="ECO:0007669"/>
    <property type="project" value="UniProtKB-SubCell"/>
</dbReference>
<evidence type="ECO:0000313" key="10">
    <source>
        <dbReference type="Proteomes" id="UP001174136"/>
    </source>
</evidence>
<dbReference type="Pfam" id="PF02535">
    <property type="entry name" value="Zip"/>
    <property type="match status" value="2"/>
</dbReference>
<dbReference type="GO" id="GO:0005385">
    <property type="term" value="F:zinc ion transmembrane transporter activity"/>
    <property type="evidence" value="ECO:0007669"/>
    <property type="project" value="UniProtKB-UniRule"/>
</dbReference>
<dbReference type="GO" id="GO:0005634">
    <property type="term" value="C:nucleus"/>
    <property type="evidence" value="ECO:0007669"/>
    <property type="project" value="UniProtKB-SubCell"/>
</dbReference>
<keyword evidence="10" id="KW-1185">Reference proteome</keyword>
<feature type="transmembrane region" description="Helical" evidence="7">
    <location>
        <begin position="200"/>
        <end position="219"/>
    </location>
</feature>
<comment type="function">
    <text evidence="7">Transports zinc ions across cell and organelle membranes into the cytoplasm and regulates intracellular zinc homeostasis. Participates in the zinc ions efflux out of the secretory compartments. Also functions as membrane androgen receptor that mediates, through a G protein, the non-classical androgen signaling pathway, characterized by the activation of MAPK3/MAPK1 (Erk1/2) and transcription factors CREB1 or ATF1. Moreover, has dual functions as membrane-bound androgen receptor and as an androgen-dependent zinc transporter both of which are mediated through an inhibitory G protein (Gi) that mediates both MAP kinase and zinc signaling leading to the androgen-dependent apoptotic process.</text>
</comment>
<feature type="transmembrane region" description="Helical" evidence="7">
    <location>
        <begin position="288"/>
        <end position="308"/>
    </location>
</feature>
<accession>A0AA47N197</accession>
<organism evidence="9 10">
    <name type="scientific">Merluccius polli</name>
    <name type="common">Benguela hake</name>
    <name type="synonym">Merluccius cadenati</name>
    <dbReference type="NCBI Taxonomy" id="89951"/>
    <lineage>
        <taxon>Eukaryota</taxon>
        <taxon>Metazoa</taxon>
        <taxon>Chordata</taxon>
        <taxon>Craniata</taxon>
        <taxon>Vertebrata</taxon>
        <taxon>Euteleostomi</taxon>
        <taxon>Actinopterygii</taxon>
        <taxon>Neopterygii</taxon>
        <taxon>Teleostei</taxon>
        <taxon>Neoteleostei</taxon>
        <taxon>Acanthomorphata</taxon>
        <taxon>Zeiogadaria</taxon>
        <taxon>Gadariae</taxon>
        <taxon>Gadiformes</taxon>
        <taxon>Gadoidei</taxon>
        <taxon>Merlucciidae</taxon>
        <taxon>Merluccius</taxon>
    </lineage>
</organism>
<keyword evidence="4 7" id="KW-1133">Transmembrane helix</keyword>
<comment type="caution">
    <text evidence="9">The sequence shown here is derived from an EMBL/GenBank/DDBJ whole genome shotgun (WGS) entry which is preliminary data.</text>
</comment>
<evidence type="ECO:0000256" key="1">
    <source>
        <dbReference type="ARBA" id="ARBA00004127"/>
    </source>
</evidence>
<reference evidence="9" key="1">
    <citation type="journal article" date="2023" name="Front. Mar. Sci.">
        <title>A new Merluccius polli reference genome to investigate the effects of global change in West African waters.</title>
        <authorList>
            <person name="Mateo J.L."/>
            <person name="Blanco-Fernandez C."/>
            <person name="Garcia-Vazquez E."/>
            <person name="Machado-Schiaffino G."/>
        </authorList>
    </citation>
    <scope>NUCLEOTIDE SEQUENCE</scope>
    <source>
        <strain evidence="9">C29</strain>
        <tissue evidence="9">Fin</tissue>
    </source>
</reference>
<feature type="transmembrane region" description="Helical" evidence="7">
    <location>
        <begin position="162"/>
        <end position="188"/>
    </location>
</feature>
<keyword evidence="7" id="KW-0406">Ion transport</keyword>
<feature type="region of interest" description="Disordered" evidence="8">
    <location>
        <begin position="69"/>
        <end position="90"/>
    </location>
</feature>
<keyword evidence="7" id="KW-0325">Glycoprotein</keyword>
<keyword evidence="3 7" id="KW-0812">Transmembrane</keyword>
<keyword evidence="5" id="KW-0333">Golgi apparatus</keyword>
<feature type="transmembrane region" description="Helical" evidence="7">
    <location>
        <begin position="6"/>
        <end position="28"/>
    </location>
</feature>
<evidence type="ECO:0000256" key="3">
    <source>
        <dbReference type="ARBA" id="ARBA00022692"/>
    </source>
</evidence>
<dbReference type="PANTHER" id="PTHR16133:SF4">
    <property type="entry name" value="ZINC TRANSPORTER ZIP9"/>
    <property type="match status" value="1"/>
</dbReference>
<sequence>MDGGIAIVCLSVAMFVGCFIIGLIPLVIKLSERSLQFVAVLGAGLLCGTSLAIIIPEGADLLQGSWEGADAPSGQNNNNSSSSSKTEEESFGNSIPPRFFIGLSLVVGFIFMFVVDQLSLYCSTYGAGCMPTNSGITASLGLVIHAAADGVALGAAVASPNVAVQVIVFFAVVMHKAPAAFGMVSFLIHIGVNKKLIHGHLLAFSAAAPMFAISTYFILTASGGSSQHRLTATGVGMLFSGGTFLYVATVHVLPEVSTGRENHHHQSPPTDLQQLTESAAQTKGPLSVVESLTLIIGAALPVLLALVLHD</sequence>